<evidence type="ECO:0000256" key="1">
    <source>
        <dbReference type="SAM" id="Phobius"/>
    </source>
</evidence>
<feature type="transmembrane region" description="Helical" evidence="1">
    <location>
        <begin position="46"/>
        <end position="69"/>
    </location>
</feature>
<keyword evidence="1" id="KW-0472">Membrane</keyword>
<name>A0A9W6Z6U2_9STRA</name>
<keyword evidence="1" id="KW-1133">Transmembrane helix</keyword>
<reference evidence="2" key="1">
    <citation type="submission" date="2022-07" db="EMBL/GenBank/DDBJ databases">
        <title>Genome analysis of Parmales, a sister group of diatoms, reveals the evolutionary specialization of diatoms from phago-mixotrophs to photoautotrophs.</title>
        <authorList>
            <person name="Ban H."/>
            <person name="Sato S."/>
            <person name="Yoshikawa S."/>
            <person name="Kazumasa Y."/>
            <person name="Nakamura Y."/>
            <person name="Ichinomiya M."/>
            <person name="Saitoh K."/>
            <person name="Sato N."/>
            <person name="Blanc-Mathieu R."/>
            <person name="Endo H."/>
            <person name="Kuwata A."/>
            <person name="Ogata H."/>
        </authorList>
    </citation>
    <scope>NUCLEOTIDE SEQUENCE</scope>
</reference>
<feature type="transmembrane region" description="Helical" evidence="1">
    <location>
        <begin position="75"/>
        <end position="98"/>
    </location>
</feature>
<proteinExistence type="predicted"/>
<keyword evidence="1" id="KW-0812">Transmembrane</keyword>
<dbReference type="OrthoDB" id="10413736at2759"/>
<evidence type="ECO:0000313" key="3">
    <source>
        <dbReference type="Proteomes" id="UP001165082"/>
    </source>
</evidence>
<feature type="transmembrane region" description="Helical" evidence="1">
    <location>
        <begin position="14"/>
        <end position="34"/>
    </location>
</feature>
<feature type="transmembrane region" description="Helical" evidence="1">
    <location>
        <begin position="118"/>
        <end position="135"/>
    </location>
</feature>
<keyword evidence="3" id="KW-1185">Reference proteome</keyword>
<feature type="non-terminal residue" evidence="2">
    <location>
        <position position="1"/>
    </location>
</feature>
<accession>A0A9W6Z6U2</accession>
<comment type="caution">
    <text evidence="2">The sequence shown here is derived from an EMBL/GenBank/DDBJ whole genome shotgun (WGS) entry which is preliminary data.</text>
</comment>
<dbReference type="EMBL" id="BRXZ01001871">
    <property type="protein sequence ID" value="GMH48389.1"/>
    <property type="molecule type" value="Genomic_DNA"/>
</dbReference>
<feature type="transmembrane region" description="Helical" evidence="1">
    <location>
        <begin position="155"/>
        <end position="172"/>
    </location>
</feature>
<gene>
    <name evidence="2" type="ORF">TrRE_jg372</name>
</gene>
<protein>
    <submittedName>
        <fullName evidence="2">Uncharacterized protein</fullName>
    </submittedName>
</protein>
<dbReference type="AlphaFoldDB" id="A0A9W6Z6U2"/>
<sequence length="297" mass="32115">MPISPSLALKVSQVFNVAFIVGMCFFTDQMVAVYKAGSFKGVSKTAFMAAMVQLGGNQVQMLLFCATMSKSRNEAAKSCACLCTGFAWIFFGIADCYLLSNGDIPTSIVPSSSIHSNLILFLIIGSINLLAWNLSGGVLPEFSDFMVKGDLSNPINLGSANFLFFGLWMALFTPHAFDTFLPGVMETLPGQETIAPMLYWVYGNSGKGMLINVLSIHATISVDPLCNDTKYRLLRSVCYSSLFWLGSFAKDGALGDLAGWPAPMRVFTFVSCAGTWAYQANALGDVEVKVPDKIKKA</sequence>
<dbReference type="Proteomes" id="UP001165082">
    <property type="component" value="Unassembled WGS sequence"/>
</dbReference>
<organism evidence="2 3">
    <name type="scientific">Triparma retinervis</name>
    <dbReference type="NCBI Taxonomy" id="2557542"/>
    <lineage>
        <taxon>Eukaryota</taxon>
        <taxon>Sar</taxon>
        <taxon>Stramenopiles</taxon>
        <taxon>Ochrophyta</taxon>
        <taxon>Bolidophyceae</taxon>
        <taxon>Parmales</taxon>
        <taxon>Triparmaceae</taxon>
        <taxon>Triparma</taxon>
    </lineage>
</organism>
<evidence type="ECO:0000313" key="2">
    <source>
        <dbReference type="EMBL" id="GMH48389.1"/>
    </source>
</evidence>